<keyword evidence="4" id="KW-1185">Reference proteome</keyword>
<dbReference type="RefSeq" id="WP_113893613.1">
    <property type="nucleotide sequence ID" value="NZ_QNRK01000054.1"/>
</dbReference>
<dbReference type="Gene3D" id="3.20.20.140">
    <property type="entry name" value="Metal-dependent hydrolases"/>
    <property type="match status" value="1"/>
</dbReference>
<reference evidence="3 4" key="1">
    <citation type="submission" date="2018-06" db="EMBL/GenBank/DDBJ databases">
        <title>Genomic Encyclopedia of Type Strains, Phase IV (KMG-IV): sequencing the most valuable type-strain genomes for metagenomic binning, comparative biology and taxonomic classification.</title>
        <authorList>
            <person name="Goeker M."/>
        </authorList>
    </citation>
    <scope>NUCLEOTIDE SEQUENCE [LARGE SCALE GENOMIC DNA]</scope>
    <source>
        <strain evidence="3 4">DSM 24875</strain>
    </source>
</reference>
<protein>
    <submittedName>
        <fullName evidence="3">Aminocarboxymuconate-semialdehyde decarboxylase</fullName>
    </submittedName>
</protein>
<proteinExistence type="predicted"/>
<evidence type="ECO:0000313" key="4">
    <source>
        <dbReference type="Proteomes" id="UP000253529"/>
    </source>
</evidence>
<dbReference type="AlphaFoldDB" id="A0A366EIL8"/>
<dbReference type="InterPro" id="IPR032466">
    <property type="entry name" value="Metal_Hydrolase"/>
</dbReference>
<dbReference type="OrthoDB" id="149172at2"/>
<dbReference type="SUPFAM" id="SSF51556">
    <property type="entry name" value="Metallo-dependent hydrolases"/>
    <property type="match status" value="1"/>
</dbReference>
<dbReference type="PANTHER" id="PTHR21240">
    <property type="entry name" value="2-AMINO-3-CARBOXYLMUCONATE-6-SEMIALDEHYDE DECARBOXYLASE"/>
    <property type="match status" value="1"/>
</dbReference>
<dbReference type="EMBL" id="QNRK01000054">
    <property type="protein sequence ID" value="RBP02198.1"/>
    <property type="molecule type" value="Genomic_DNA"/>
</dbReference>
<dbReference type="Pfam" id="PF04909">
    <property type="entry name" value="Amidohydro_2"/>
    <property type="match status" value="1"/>
</dbReference>
<accession>A0A366EIL8</accession>
<keyword evidence="1" id="KW-0456">Lyase</keyword>
<dbReference type="InterPro" id="IPR006680">
    <property type="entry name" value="Amidohydro-rel"/>
</dbReference>
<dbReference type="GO" id="GO:0016787">
    <property type="term" value="F:hydrolase activity"/>
    <property type="evidence" value="ECO:0007669"/>
    <property type="project" value="InterPro"/>
</dbReference>
<dbReference type="GO" id="GO:0016831">
    <property type="term" value="F:carboxy-lyase activity"/>
    <property type="evidence" value="ECO:0007669"/>
    <property type="project" value="InterPro"/>
</dbReference>
<evidence type="ECO:0000313" key="3">
    <source>
        <dbReference type="EMBL" id="RBP02198.1"/>
    </source>
</evidence>
<dbReference type="Proteomes" id="UP000253529">
    <property type="component" value="Unassembled WGS sequence"/>
</dbReference>
<dbReference type="GO" id="GO:0019748">
    <property type="term" value="P:secondary metabolic process"/>
    <property type="evidence" value="ECO:0007669"/>
    <property type="project" value="TreeGrafter"/>
</dbReference>
<dbReference type="GO" id="GO:0005737">
    <property type="term" value="C:cytoplasm"/>
    <property type="evidence" value="ECO:0007669"/>
    <property type="project" value="TreeGrafter"/>
</dbReference>
<gene>
    <name evidence="3" type="ORF">DFR50_1544</name>
</gene>
<name>A0A366EIL8_9HYPH</name>
<sequence>MYRTVDVHNHYYPWDYLQHLVGRPGAVTAKQTGPHSYVMKCNDVIVAHIDRAGHYDMAARIVDLDKAGMDTQIMSKTVPGPELLERAEGVYWMKRINDAHAEAVQKYPHRLYAYAALAYQDVDESLKELERCIKDLKVRGIQMFSNVQGTPMHEPQFEPIFQMAAEHNLPILMHPTVPLTASILDKMKIPYQLYGYTFDTTMAVISLIFHGVFSRHKNLKVIHAHLGGMAPYLVRRLRDSWKGYSKEWGLELDEYPDDIYKRQVYPDTTSFYLPAMKCCLEWVGAEHMMIGTDYAHRVGDPEGAIKSILDLGDQAKLSRDQIDLILGKNAEKLFNLPPMPGKSS</sequence>
<feature type="domain" description="Amidohydrolase-related" evidence="2">
    <location>
        <begin position="6"/>
        <end position="336"/>
    </location>
</feature>
<evidence type="ECO:0000259" key="2">
    <source>
        <dbReference type="Pfam" id="PF04909"/>
    </source>
</evidence>
<comment type="caution">
    <text evidence="3">The sequence shown here is derived from an EMBL/GenBank/DDBJ whole genome shotgun (WGS) entry which is preliminary data.</text>
</comment>
<dbReference type="PANTHER" id="PTHR21240:SF28">
    <property type="entry name" value="ISO-OROTATE DECARBOXYLASE (EUROFUNG)"/>
    <property type="match status" value="1"/>
</dbReference>
<evidence type="ECO:0000256" key="1">
    <source>
        <dbReference type="ARBA" id="ARBA00023239"/>
    </source>
</evidence>
<organism evidence="3 4">
    <name type="scientific">Roseiarcus fermentans</name>
    <dbReference type="NCBI Taxonomy" id="1473586"/>
    <lineage>
        <taxon>Bacteria</taxon>
        <taxon>Pseudomonadati</taxon>
        <taxon>Pseudomonadota</taxon>
        <taxon>Alphaproteobacteria</taxon>
        <taxon>Hyphomicrobiales</taxon>
        <taxon>Roseiarcaceae</taxon>
        <taxon>Roseiarcus</taxon>
    </lineage>
</organism>
<dbReference type="InterPro" id="IPR032465">
    <property type="entry name" value="ACMSD"/>
</dbReference>